<feature type="transmembrane region" description="Helical" evidence="8">
    <location>
        <begin position="334"/>
        <end position="354"/>
    </location>
</feature>
<dbReference type="GO" id="GO:0009847">
    <property type="term" value="P:spore germination"/>
    <property type="evidence" value="ECO:0007669"/>
    <property type="project" value="InterPro"/>
</dbReference>
<feature type="transmembrane region" description="Helical" evidence="8">
    <location>
        <begin position="266"/>
        <end position="291"/>
    </location>
</feature>
<feature type="transmembrane region" description="Helical" evidence="8">
    <location>
        <begin position="145"/>
        <end position="165"/>
    </location>
</feature>
<dbReference type="AlphaFoldDB" id="A0AA97DA07"/>
<protein>
    <submittedName>
        <fullName evidence="9">Endospore germination permease</fullName>
    </submittedName>
</protein>
<dbReference type="EMBL" id="CP135996">
    <property type="protein sequence ID" value="WOC31566.1"/>
    <property type="molecule type" value="Genomic_DNA"/>
</dbReference>
<dbReference type="GO" id="GO:0016020">
    <property type="term" value="C:membrane"/>
    <property type="evidence" value="ECO:0007669"/>
    <property type="project" value="UniProtKB-SubCell"/>
</dbReference>
<dbReference type="RefSeq" id="WP_275845371.1">
    <property type="nucleotide sequence ID" value="NZ_CP135996.1"/>
</dbReference>
<dbReference type="Proteomes" id="UP001300604">
    <property type="component" value="Chromosome"/>
</dbReference>
<evidence type="ECO:0000256" key="7">
    <source>
        <dbReference type="ARBA" id="ARBA00023136"/>
    </source>
</evidence>
<feature type="transmembrane region" description="Helical" evidence="8">
    <location>
        <begin position="12"/>
        <end position="33"/>
    </location>
</feature>
<reference evidence="9" key="2">
    <citation type="submission" date="2024-06" db="EMBL/GenBank/DDBJ databases">
        <title>Caproicibacterium argilliputei sp. nov, a novel caproic acid producing anaerobic bacterium isolated from pit mud.</title>
        <authorList>
            <person name="Xia S."/>
        </authorList>
    </citation>
    <scope>NUCLEOTIDE SEQUENCE</scope>
    <source>
        <strain evidence="9">ZCY20-5</strain>
    </source>
</reference>
<evidence type="ECO:0000256" key="8">
    <source>
        <dbReference type="SAM" id="Phobius"/>
    </source>
</evidence>
<evidence type="ECO:0000313" key="9">
    <source>
        <dbReference type="EMBL" id="WOC31566.1"/>
    </source>
</evidence>
<keyword evidence="5 8" id="KW-0812">Transmembrane</keyword>
<gene>
    <name evidence="9" type="ORF">PXC00_10130</name>
</gene>
<keyword evidence="6 8" id="KW-1133">Transmembrane helix</keyword>
<feature type="transmembrane region" description="Helical" evidence="8">
    <location>
        <begin position="215"/>
        <end position="231"/>
    </location>
</feature>
<evidence type="ECO:0000256" key="3">
    <source>
        <dbReference type="ARBA" id="ARBA00022448"/>
    </source>
</evidence>
<evidence type="ECO:0000313" key="10">
    <source>
        <dbReference type="Proteomes" id="UP001300604"/>
    </source>
</evidence>
<feature type="transmembrane region" description="Helical" evidence="8">
    <location>
        <begin position="303"/>
        <end position="322"/>
    </location>
</feature>
<keyword evidence="10" id="KW-1185">Reference proteome</keyword>
<proteinExistence type="inferred from homology"/>
<feature type="transmembrane region" description="Helical" evidence="8">
    <location>
        <begin position="39"/>
        <end position="59"/>
    </location>
</feature>
<accession>A0AA97DA07</accession>
<feature type="transmembrane region" description="Helical" evidence="8">
    <location>
        <begin position="116"/>
        <end position="133"/>
    </location>
</feature>
<comment type="subcellular location">
    <subcellularLocation>
        <location evidence="1">Membrane</location>
        <topology evidence="1">Multi-pass membrane protein</topology>
    </subcellularLocation>
</comment>
<reference evidence="9" key="1">
    <citation type="submission" date="2023-09" db="EMBL/GenBank/DDBJ databases">
        <authorList>
            <person name="Zeng C."/>
        </authorList>
    </citation>
    <scope>NUCLEOTIDE SEQUENCE</scope>
    <source>
        <strain evidence="9">ZCY20-5</strain>
    </source>
</reference>
<evidence type="ECO:0000256" key="6">
    <source>
        <dbReference type="ARBA" id="ARBA00022989"/>
    </source>
</evidence>
<organism evidence="9 10">
    <name type="scientific">Caproicibacterium argilliputei</name>
    <dbReference type="NCBI Taxonomy" id="3030016"/>
    <lineage>
        <taxon>Bacteria</taxon>
        <taxon>Bacillati</taxon>
        <taxon>Bacillota</taxon>
        <taxon>Clostridia</taxon>
        <taxon>Eubacteriales</taxon>
        <taxon>Oscillospiraceae</taxon>
        <taxon>Caproicibacterium</taxon>
    </lineage>
</organism>
<keyword evidence="3" id="KW-0813">Transport</keyword>
<evidence type="ECO:0000256" key="2">
    <source>
        <dbReference type="ARBA" id="ARBA00007998"/>
    </source>
</evidence>
<comment type="similarity">
    <text evidence="2">Belongs to the amino acid-polyamine-organocation (APC) superfamily. Spore germination protein (SGP) (TC 2.A.3.9) family.</text>
</comment>
<dbReference type="InterPro" id="IPR004761">
    <property type="entry name" value="Spore_GerAB"/>
</dbReference>
<dbReference type="KEGG" id="carl:PXC00_10130"/>
<dbReference type="NCBIfam" id="TIGR00912">
    <property type="entry name" value="2A0309"/>
    <property type="match status" value="1"/>
</dbReference>
<sequence>MIKKETVSGSQLVFTVVCYIESFSLITGFSFSVAGRDTWFAVITGAAVAALIFWMQLWVAKQFPGKDLMAINNCLFGKVWGRVFSILYLFYFLTLSSLNLRDMSDFVRSSILPDTPGVIAMLTFIAVCAWAVTKGMRVVLRYSTAFSILTFCALALTSIFIWGRMDWHNFLPVLDTPPIKLVQDTHLMSVIPFGTIVYQMIYCSAEEPKHAEKRLMKGFLLGGVFLLMVILRDTAVFGDMVSVLTIPSYATLRLAGFTEAFQGIDVVYATLLTLLEFFKISFLYYVVAVGTAEVLGLESYKPLVYTFGVLIVLYARILYPSMTAHNLSAQTTVPFIWTFFELVLPFISLLRLLAMRRKEKKKGESAA</sequence>
<evidence type="ECO:0000256" key="4">
    <source>
        <dbReference type="ARBA" id="ARBA00022544"/>
    </source>
</evidence>
<keyword evidence="7 8" id="KW-0472">Membrane</keyword>
<feature type="transmembrane region" description="Helical" evidence="8">
    <location>
        <begin position="79"/>
        <end position="96"/>
    </location>
</feature>
<keyword evidence="4" id="KW-0309">Germination</keyword>
<dbReference type="PANTHER" id="PTHR34975:SF2">
    <property type="entry name" value="SPORE GERMINATION PROTEIN A2"/>
    <property type="match status" value="1"/>
</dbReference>
<feature type="transmembrane region" description="Helical" evidence="8">
    <location>
        <begin position="185"/>
        <end position="203"/>
    </location>
</feature>
<dbReference type="Pfam" id="PF03845">
    <property type="entry name" value="Spore_permease"/>
    <property type="match status" value="1"/>
</dbReference>
<name>A0AA97DA07_9FIRM</name>
<evidence type="ECO:0000256" key="5">
    <source>
        <dbReference type="ARBA" id="ARBA00022692"/>
    </source>
</evidence>
<evidence type="ECO:0000256" key="1">
    <source>
        <dbReference type="ARBA" id="ARBA00004141"/>
    </source>
</evidence>
<dbReference type="PANTHER" id="PTHR34975">
    <property type="entry name" value="SPORE GERMINATION PROTEIN A2"/>
    <property type="match status" value="1"/>
</dbReference>